<evidence type="ECO:0000313" key="3">
    <source>
        <dbReference type="Proteomes" id="UP000663838"/>
    </source>
</evidence>
<sequence>MLRVKSCVSHAVDELDESVFDNGDDRMSLPKKSFHQMTHLPFGKASPPASAAPPGLTKPSTLALARVLSAITVASLLPISSDIITKL</sequence>
<proteinExistence type="predicted"/>
<organism evidence="2 3">
    <name type="scientific">Rotaria socialis</name>
    <dbReference type="NCBI Taxonomy" id="392032"/>
    <lineage>
        <taxon>Eukaryota</taxon>
        <taxon>Metazoa</taxon>
        <taxon>Spiralia</taxon>
        <taxon>Gnathifera</taxon>
        <taxon>Rotifera</taxon>
        <taxon>Eurotatoria</taxon>
        <taxon>Bdelloidea</taxon>
        <taxon>Philodinida</taxon>
        <taxon>Philodinidae</taxon>
        <taxon>Rotaria</taxon>
    </lineage>
</organism>
<dbReference type="Proteomes" id="UP000663838">
    <property type="component" value="Unassembled WGS sequence"/>
</dbReference>
<comment type="caution">
    <text evidence="2">The sequence shown here is derived from an EMBL/GenBank/DDBJ whole genome shotgun (WGS) entry which is preliminary data.</text>
</comment>
<reference evidence="2" key="1">
    <citation type="submission" date="2021-02" db="EMBL/GenBank/DDBJ databases">
        <authorList>
            <person name="Nowell W R."/>
        </authorList>
    </citation>
    <scope>NUCLEOTIDE SEQUENCE</scope>
</reference>
<evidence type="ECO:0000313" key="2">
    <source>
        <dbReference type="EMBL" id="CAF4542666.1"/>
    </source>
</evidence>
<name>A0A820Y546_9BILA</name>
<dbReference type="AlphaFoldDB" id="A0A820Y546"/>
<accession>A0A820Y546</accession>
<evidence type="ECO:0000313" key="1">
    <source>
        <dbReference type="EMBL" id="CAF3750563.1"/>
    </source>
</evidence>
<protein>
    <submittedName>
        <fullName evidence="2">Uncharacterized protein</fullName>
    </submittedName>
</protein>
<dbReference type="EMBL" id="CAJNYV010005570">
    <property type="protein sequence ID" value="CAF3750563.1"/>
    <property type="molecule type" value="Genomic_DNA"/>
</dbReference>
<dbReference type="Proteomes" id="UP000663865">
    <property type="component" value="Unassembled WGS sequence"/>
</dbReference>
<dbReference type="EMBL" id="CAJOBS010000283">
    <property type="protein sequence ID" value="CAF4542666.1"/>
    <property type="molecule type" value="Genomic_DNA"/>
</dbReference>
<gene>
    <name evidence="1" type="ORF">KIK155_LOCUS29679</name>
    <name evidence="2" type="ORF">TOA249_LOCUS6611</name>
</gene>